<comment type="cofactor">
    <cofactor evidence="1">
        <name>FAD</name>
        <dbReference type="ChEBI" id="CHEBI:57692"/>
    </cofactor>
</comment>
<dbReference type="InterPro" id="IPR037069">
    <property type="entry name" value="AcylCoA_DH/ox_N_sf"/>
</dbReference>
<dbReference type="InterPro" id="IPR009075">
    <property type="entry name" value="AcylCo_DH/oxidase_C"/>
</dbReference>
<accession>A0A1U9Z0H6</accession>
<dbReference type="PANTHER" id="PTHR43884">
    <property type="entry name" value="ACYL-COA DEHYDROGENASE"/>
    <property type="match status" value="1"/>
</dbReference>
<feature type="domain" description="Acyl-CoA dehydrogenase/oxidase N-terminal" evidence="7">
    <location>
        <begin position="25"/>
        <end position="88"/>
    </location>
</feature>
<keyword evidence="3" id="KW-0285">Flavoprotein</keyword>
<proteinExistence type="inferred from homology"/>
<dbReference type="InterPro" id="IPR046373">
    <property type="entry name" value="Acyl-CoA_Oxase/DH_mid-dom_sf"/>
</dbReference>
<dbReference type="SUPFAM" id="SSF47203">
    <property type="entry name" value="Acyl-CoA dehydrogenase C-terminal domain-like"/>
    <property type="match status" value="1"/>
</dbReference>
<sequence length="353" mass="37150">MEALTDEERMLWDSVAGILSEIADPADLWPQLAELGMLGLALPESAGGAELGPQALMVFARAFGQAGLATPFLASEALAMPLLAQWTDRPEVSALLGEIMSGARIATLALHDLKPVVARRAADGFVLSGVKMVVPAGSVADIVIVSAMLEERPALFLLDLQAIAATKTAYMQAGPAADADIALDGVTVGKTALMAEGEEAVRLIAEAEARGQLITCAEMLGGMEKLLELTVDYLRDRRQFGQPLAGFQALQHAAVDMYVELETARAMLDFGGRMFGASADERAAALDAVKLKMNAAAKLIGESAVQLHGGIGMTEESLTGRIFGRLTALRISAGDSRSCMKRLLESDRSVALA</sequence>
<dbReference type="InterPro" id="IPR036250">
    <property type="entry name" value="AcylCo_DH-like_C"/>
</dbReference>
<evidence type="ECO:0000259" key="7">
    <source>
        <dbReference type="Pfam" id="PF02771"/>
    </source>
</evidence>
<evidence type="ECO:0000313" key="9">
    <source>
        <dbReference type="Proteomes" id="UP000191135"/>
    </source>
</evidence>
<dbReference type="GO" id="GO:0003995">
    <property type="term" value="F:acyl-CoA dehydrogenase activity"/>
    <property type="evidence" value="ECO:0007669"/>
    <property type="project" value="TreeGrafter"/>
</dbReference>
<evidence type="ECO:0000313" key="8">
    <source>
        <dbReference type="EMBL" id="AQZ51195.1"/>
    </source>
</evidence>
<comment type="similarity">
    <text evidence="2">Belongs to the acyl-CoA dehydrogenase family.</text>
</comment>
<dbReference type="Proteomes" id="UP000191135">
    <property type="component" value="Chromosome"/>
</dbReference>
<feature type="domain" description="Acyl-CoA dehydrogenase/oxidase C-terminal" evidence="6">
    <location>
        <begin position="212"/>
        <end position="337"/>
    </location>
</feature>
<dbReference type="PANTHER" id="PTHR43884:SF20">
    <property type="entry name" value="ACYL-COA DEHYDROGENASE FADE28"/>
    <property type="match status" value="1"/>
</dbReference>
<dbReference type="CDD" id="cd00567">
    <property type="entry name" value="ACAD"/>
    <property type="match status" value="1"/>
</dbReference>
<evidence type="ECO:0000256" key="5">
    <source>
        <dbReference type="ARBA" id="ARBA00023002"/>
    </source>
</evidence>
<dbReference type="InterPro" id="IPR013786">
    <property type="entry name" value="AcylCoA_DH/ox_N"/>
</dbReference>
<organism evidence="8 9">
    <name type="scientific">Martelella mediterranea DSM 17316</name>
    <dbReference type="NCBI Taxonomy" id="1122214"/>
    <lineage>
        <taxon>Bacteria</taxon>
        <taxon>Pseudomonadati</taxon>
        <taxon>Pseudomonadota</taxon>
        <taxon>Alphaproteobacteria</taxon>
        <taxon>Hyphomicrobiales</taxon>
        <taxon>Aurantimonadaceae</taxon>
        <taxon>Martelella</taxon>
    </lineage>
</organism>
<dbReference type="EMBL" id="CP020330">
    <property type="protein sequence ID" value="AQZ51195.1"/>
    <property type="molecule type" value="Genomic_DNA"/>
</dbReference>
<keyword evidence="5 8" id="KW-0560">Oxidoreductase</keyword>
<dbReference type="Gene3D" id="1.20.140.10">
    <property type="entry name" value="Butyryl-CoA Dehydrogenase, subunit A, domain 3"/>
    <property type="match status" value="1"/>
</dbReference>
<dbReference type="Gene3D" id="1.10.540.10">
    <property type="entry name" value="Acyl-CoA dehydrogenase/oxidase, N-terminal domain"/>
    <property type="match status" value="1"/>
</dbReference>
<dbReference type="OrthoDB" id="9775090at2"/>
<name>A0A1U9Z0H6_9HYPH</name>
<dbReference type="Gene3D" id="2.40.110.10">
    <property type="entry name" value="Butyryl-CoA Dehydrogenase, subunit A, domain 2"/>
    <property type="match status" value="1"/>
</dbReference>
<dbReference type="SUPFAM" id="SSF56645">
    <property type="entry name" value="Acyl-CoA dehydrogenase NM domain-like"/>
    <property type="match status" value="1"/>
</dbReference>
<gene>
    <name evidence="8" type="ORF">Mame_01853</name>
</gene>
<evidence type="ECO:0000259" key="6">
    <source>
        <dbReference type="Pfam" id="PF00441"/>
    </source>
</evidence>
<evidence type="ECO:0000256" key="4">
    <source>
        <dbReference type="ARBA" id="ARBA00022827"/>
    </source>
</evidence>
<dbReference type="KEGG" id="mmed:Mame_01853"/>
<dbReference type="EC" id="1.3.99.-" evidence="8"/>
<reference evidence="8 9" key="1">
    <citation type="submission" date="2017-03" db="EMBL/GenBank/DDBJ databases">
        <title>Foreign affairs: Plasmid Transfer between Roseobacters and Rhizobia.</title>
        <authorList>
            <person name="Bartling P."/>
            <person name="Bunk B."/>
            <person name="Overmann J."/>
            <person name="Brinkmann H."/>
            <person name="Petersen J."/>
        </authorList>
    </citation>
    <scope>NUCLEOTIDE SEQUENCE [LARGE SCALE GENOMIC DNA]</scope>
    <source>
        <strain evidence="8 9">MACL11</strain>
    </source>
</reference>
<dbReference type="Pfam" id="PF00441">
    <property type="entry name" value="Acyl-CoA_dh_1"/>
    <property type="match status" value="1"/>
</dbReference>
<dbReference type="AlphaFoldDB" id="A0A1U9Z0H6"/>
<dbReference type="STRING" id="1122214.Mame_01853"/>
<protein>
    <submittedName>
        <fullName evidence="8">Acyl-CoA dehydrogenase fadE12</fullName>
        <ecNumber evidence="8">1.3.99.-</ecNumber>
    </submittedName>
</protein>
<dbReference type="GO" id="GO:0050660">
    <property type="term" value="F:flavin adenine dinucleotide binding"/>
    <property type="evidence" value="ECO:0007669"/>
    <property type="project" value="InterPro"/>
</dbReference>
<evidence type="ECO:0000256" key="3">
    <source>
        <dbReference type="ARBA" id="ARBA00022630"/>
    </source>
</evidence>
<evidence type="ECO:0000256" key="2">
    <source>
        <dbReference type="ARBA" id="ARBA00009347"/>
    </source>
</evidence>
<dbReference type="RefSeq" id="WP_018062942.1">
    <property type="nucleotide sequence ID" value="NZ_AQWH01000001.1"/>
</dbReference>
<evidence type="ECO:0000256" key="1">
    <source>
        <dbReference type="ARBA" id="ARBA00001974"/>
    </source>
</evidence>
<dbReference type="Pfam" id="PF02771">
    <property type="entry name" value="Acyl-CoA_dh_N"/>
    <property type="match status" value="1"/>
</dbReference>
<dbReference type="InterPro" id="IPR009100">
    <property type="entry name" value="AcylCoA_DH/oxidase_NM_dom_sf"/>
</dbReference>
<dbReference type="eggNOG" id="COG1960">
    <property type="taxonomic scope" value="Bacteria"/>
</dbReference>
<keyword evidence="9" id="KW-1185">Reference proteome</keyword>
<keyword evidence="4" id="KW-0274">FAD</keyword>